<dbReference type="Pfam" id="PF03473">
    <property type="entry name" value="MOSC"/>
    <property type="match status" value="1"/>
</dbReference>
<dbReference type="PANTHER" id="PTHR36930">
    <property type="entry name" value="METAL-SULFUR CLUSTER BIOSYNTHESIS PROTEINS YUAD-RELATED"/>
    <property type="match status" value="1"/>
</dbReference>
<dbReference type="PANTHER" id="PTHR36930:SF1">
    <property type="entry name" value="MOSC DOMAIN-CONTAINING PROTEIN"/>
    <property type="match status" value="1"/>
</dbReference>
<dbReference type="EMBL" id="JALQCY010000003">
    <property type="protein sequence ID" value="MCK9793979.1"/>
    <property type="molecule type" value="Genomic_DNA"/>
</dbReference>
<feature type="domain" description="MOSC" evidence="2">
    <location>
        <begin position="35"/>
        <end position="183"/>
    </location>
</feature>
<dbReference type="SUPFAM" id="SSF50800">
    <property type="entry name" value="PK beta-barrel domain-like"/>
    <property type="match status" value="1"/>
</dbReference>
<organism evidence="3 4">
    <name type="scientific">Isoptericola peretonis</name>
    <dbReference type="NCBI Taxonomy" id="2918523"/>
    <lineage>
        <taxon>Bacteria</taxon>
        <taxon>Bacillati</taxon>
        <taxon>Actinomycetota</taxon>
        <taxon>Actinomycetes</taxon>
        <taxon>Micrococcales</taxon>
        <taxon>Promicromonosporaceae</taxon>
        <taxon>Isoptericola</taxon>
    </lineage>
</organism>
<dbReference type="Proteomes" id="UP001651050">
    <property type="component" value="Unassembled WGS sequence"/>
</dbReference>
<evidence type="ECO:0000313" key="3">
    <source>
        <dbReference type="EMBL" id="MCK9793979.1"/>
    </source>
</evidence>
<proteinExistence type="predicted"/>
<dbReference type="Gene3D" id="2.40.33.20">
    <property type="entry name" value="PK beta-barrel domain-like"/>
    <property type="match status" value="1"/>
</dbReference>
<comment type="caution">
    <text evidence="3">The sequence shown here is derived from an EMBL/GenBank/DDBJ whole genome shotgun (WGS) entry which is preliminary data.</text>
</comment>
<evidence type="ECO:0000259" key="2">
    <source>
        <dbReference type="PROSITE" id="PS51340"/>
    </source>
</evidence>
<protein>
    <submittedName>
        <fullName evidence="3">MOSC domain-containing protein</fullName>
    </submittedName>
</protein>
<dbReference type="InterPro" id="IPR052716">
    <property type="entry name" value="MOSC_domain"/>
</dbReference>
<keyword evidence="4" id="KW-1185">Reference proteome</keyword>
<dbReference type="PROSITE" id="PS51340">
    <property type="entry name" value="MOSC"/>
    <property type="match status" value="1"/>
</dbReference>
<sequence length="195" mass="20228">MTVTEPSTAAPSPSRPAAGRVVSVHASGDHGFSKPSVDRIVLLEGVGVEGDAHAGVTVQHRSRVAADPSQPNLRQVHLIHGELLDQLRAAGHDVAPGGLGENVTTRGIDLLGLPVGARLTVGDAVVTVTGLRNPCQQINDFQPGLLKRLVRRGDDGEVERLAGVMGIVSRGGTVRPGDAIDVALPPPPHLPLTRV</sequence>
<reference evidence="3 4" key="1">
    <citation type="submission" date="2022-02" db="EMBL/GenBank/DDBJ databases">
        <title>The car tank lid bacteriome: a reservoir of bacteria with potential in bioremediation of fuel.</title>
        <authorList>
            <person name="Vidal-Verdu A."/>
            <person name="Gomez-Martinez D."/>
            <person name="Latorre-Perez A."/>
            <person name="Pereto J."/>
            <person name="Porcar M."/>
        </authorList>
    </citation>
    <scope>NUCLEOTIDE SEQUENCE [LARGE SCALE GENOMIC DNA]</scope>
    <source>
        <strain evidence="3 4">4D.3</strain>
    </source>
</reference>
<name>A0ABT0J3E8_9MICO</name>
<gene>
    <name evidence="3" type="ORF">M1843_09505</name>
</gene>
<dbReference type="InterPro" id="IPR005302">
    <property type="entry name" value="MoCF_Sase_C"/>
</dbReference>
<dbReference type="InterPro" id="IPR011037">
    <property type="entry name" value="Pyrv_Knase-like_insert_dom_sf"/>
</dbReference>
<dbReference type="RefSeq" id="WP_416343838.1">
    <property type="nucleotide sequence ID" value="NZ_JALQCY010000003.1"/>
</dbReference>
<evidence type="ECO:0000313" key="4">
    <source>
        <dbReference type="Proteomes" id="UP001651050"/>
    </source>
</evidence>
<evidence type="ECO:0000256" key="1">
    <source>
        <dbReference type="SAM" id="MobiDB-lite"/>
    </source>
</evidence>
<feature type="compositionally biased region" description="Low complexity" evidence="1">
    <location>
        <begin position="1"/>
        <end position="18"/>
    </location>
</feature>
<feature type="region of interest" description="Disordered" evidence="1">
    <location>
        <begin position="1"/>
        <end position="20"/>
    </location>
</feature>
<accession>A0ABT0J3E8</accession>